<reference evidence="2 3" key="1">
    <citation type="submission" date="2012-10" db="EMBL/GenBank/DDBJ databases">
        <authorList>
            <person name="Harkins D.M."/>
            <person name="Durkin A.S."/>
            <person name="Brinkac L.M."/>
            <person name="Haft D.H."/>
            <person name="Selengut J.D."/>
            <person name="Sanka R."/>
            <person name="DePew J."/>
            <person name="Purushe J."/>
            <person name="Chanthongthip A."/>
            <person name="Lattana O."/>
            <person name="Phetsouvanh R."/>
            <person name="Newton P.N."/>
            <person name="Vinetz J.M."/>
            <person name="Sutton G.G."/>
            <person name="Nierman W.C."/>
            <person name="Fouts D.E."/>
        </authorList>
    </citation>
    <scope>NUCLEOTIDE SEQUENCE [LARGE SCALE GENOMIC DNA]</scope>
    <source>
        <strain evidence="2 3">UI 12758</strain>
    </source>
</reference>
<dbReference type="AlphaFoldDB" id="A0A0E2D3S0"/>
<evidence type="ECO:0000313" key="2">
    <source>
        <dbReference type="EMBL" id="EKR54633.1"/>
    </source>
</evidence>
<dbReference type="Proteomes" id="UP000001340">
    <property type="component" value="Unassembled WGS sequence"/>
</dbReference>
<evidence type="ECO:0000313" key="3">
    <source>
        <dbReference type="Proteomes" id="UP000001340"/>
    </source>
</evidence>
<comment type="caution">
    <text evidence="2">The sequence shown here is derived from an EMBL/GenBank/DDBJ whole genome shotgun (WGS) entry which is preliminary data.</text>
</comment>
<sequence length="202" mass="24087">MKSHEVRIKELSVIKRKVQVKKVNPICLQFLNHSNLDRKFTFPKFGLTPLTIWKISLTIIFWFFFFTIPTFGETKDSKKTELYRYNKLTLQNHPVRNPRSLPIEFVPEGSDLIYSTELKSERGYFETRESFLLFTHTFKKKQMEVYYESIFQSLYWKILQEEITENKTVMMVESQNKKVITIQIEALENGSKIKLFYKNSGS</sequence>
<proteinExistence type="predicted"/>
<keyword evidence="1" id="KW-0812">Transmembrane</keyword>
<name>A0A0E2D3S0_LEPIR</name>
<accession>A0A0E2D3S0</accession>
<dbReference type="GeneID" id="61144890"/>
<keyword evidence="1" id="KW-1133">Transmembrane helix</keyword>
<keyword evidence="1" id="KW-0472">Membrane</keyword>
<feature type="transmembrane region" description="Helical" evidence="1">
    <location>
        <begin position="52"/>
        <end position="72"/>
    </location>
</feature>
<evidence type="ECO:0000256" key="1">
    <source>
        <dbReference type="SAM" id="Phobius"/>
    </source>
</evidence>
<dbReference type="RefSeq" id="WP_000835194.1">
    <property type="nucleotide sequence ID" value="NZ_AHNR02000041.1"/>
</dbReference>
<gene>
    <name evidence="2" type="ORF">LEP1GSC105_1473</name>
</gene>
<organism evidence="2 3">
    <name type="scientific">Leptospira interrogans str. UI 12758</name>
    <dbReference type="NCBI Taxonomy" id="1049938"/>
    <lineage>
        <taxon>Bacteria</taxon>
        <taxon>Pseudomonadati</taxon>
        <taxon>Spirochaetota</taxon>
        <taxon>Spirochaetia</taxon>
        <taxon>Leptospirales</taxon>
        <taxon>Leptospiraceae</taxon>
        <taxon>Leptospira</taxon>
    </lineage>
</organism>
<dbReference type="EMBL" id="AHNR02000041">
    <property type="protein sequence ID" value="EKR54633.1"/>
    <property type="molecule type" value="Genomic_DNA"/>
</dbReference>
<protein>
    <submittedName>
        <fullName evidence="2">Uncharacterized protein</fullName>
    </submittedName>
</protein>